<reference evidence="5" key="1">
    <citation type="journal article" date="2019" name="Int. J. Syst. Evol. Microbiol.">
        <title>The Global Catalogue of Microorganisms (GCM) 10K type strain sequencing project: providing services to taxonomists for standard genome sequencing and annotation.</title>
        <authorList>
            <consortium name="The Broad Institute Genomics Platform"/>
            <consortium name="The Broad Institute Genome Sequencing Center for Infectious Disease"/>
            <person name="Wu L."/>
            <person name="Ma J."/>
        </authorList>
    </citation>
    <scope>NUCLEOTIDE SEQUENCE [LARGE SCALE GENOMIC DNA]</scope>
    <source>
        <strain evidence="5">JCM 13813</strain>
    </source>
</reference>
<proteinExistence type="predicted"/>
<accession>A0ABP5I9E3</accession>
<comment type="caution">
    <text evidence="4">The sequence shown here is derived from an EMBL/GenBank/DDBJ whole genome shotgun (WGS) entry which is preliminary data.</text>
</comment>
<evidence type="ECO:0000313" key="4">
    <source>
        <dbReference type="EMBL" id="GAA2094186.1"/>
    </source>
</evidence>
<dbReference type="InterPro" id="IPR015330">
    <property type="entry name" value="DNA_primase/pol_bifunc_N"/>
</dbReference>
<organism evidence="4 5">
    <name type="scientific">Nocardioides furvisabuli</name>
    <dbReference type="NCBI Taxonomy" id="375542"/>
    <lineage>
        <taxon>Bacteria</taxon>
        <taxon>Bacillati</taxon>
        <taxon>Actinomycetota</taxon>
        <taxon>Actinomycetes</taxon>
        <taxon>Propionibacteriales</taxon>
        <taxon>Nocardioidaceae</taxon>
        <taxon>Nocardioides</taxon>
    </lineage>
</organism>
<sequence length="308" mass="33243">MEQQAHQHPSARWDQQLFHWPAQAPDLATAAAQVAGRGIPVFPCIPRGKQPLTVHGFRDASTDTDIVRSWWRRWPDANLGVPTGSASGVDVVDVDVHGARSGFGAFERARRAGLVEGWAWLVRTPSGGLHAYFLRTTATDQRSWQVPSQHIDFRGDGGYIIIPPSCARTDGGVDRRYQQIAVAEHHRPTPVNASGLRRLLDPPKPLRPSTASPSIGRAPDKLAAWVASRPEGARNGGLFWAACRMAEDGHDLGSTTSLLGQAAHAAGLPEPETLTTIRSAFRIVARVAPAPPLRPPSRPTRAVEGVGL</sequence>
<dbReference type="EMBL" id="BAAAMQ010000005">
    <property type="protein sequence ID" value="GAA2094186.1"/>
    <property type="molecule type" value="Genomic_DNA"/>
</dbReference>
<name>A0ABP5I9E3_9ACTN</name>
<feature type="domain" description="Primase C-terminal 1" evidence="2">
    <location>
        <begin position="223"/>
        <end position="286"/>
    </location>
</feature>
<dbReference type="Pfam" id="PF09250">
    <property type="entry name" value="Prim-Pol"/>
    <property type="match status" value="1"/>
</dbReference>
<dbReference type="InterPro" id="IPR014820">
    <property type="entry name" value="PriCT_1"/>
</dbReference>
<evidence type="ECO:0000313" key="5">
    <source>
        <dbReference type="Proteomes" id="UP001501161"/>
    </source>
</evidence>
<gene>
    <name evidence="4" type="ORF">GCM10009726_00830</name>
</gene>
<dbReference type="Proteomes" id="UP001501161">
    <property type="component" value="Unassembled WGS sequence"/>
</dbReference>
<protein>
    <submittedName>
        <fullName evidence="4">Bifunctional DNA primase/polymerase</fullName>
    </submittedName>
</protein>
<dbReference type="CDD" id="cd04859">
    <property type="entry name" value="Prim_Pol"/>
    <property type="match status" value="1"/>
</dbReference>
<feature type="domain" description="DNA primase/polymerase bifunctional N-terminal" evidence="3">
    <location>
        <begin position="31"/>
        <end position="222"/>
    </location>
</feature>
<dbReference type="SMART" id="SM00943">
    <property type="entry name" value="Prim-Pol"/>
    <property type="match status" value="1"/>
</dbReference>
<evidence type="ECO:0000259" key="3">
    <source>
        <dbReference type="SMART" id="SM00943"/>
    </source>
</evidence>
<keyword evidence="5" id="KW-1185">Reference proteome</keyword>
<dbReference type="RefSeq" id="WP_231249277.1">
    <property type="nucleotide sequence ID" value="NZ_BAAAMQ010000005.1"/>
</dbReference>
<dbReference type="SUPFAM" id="SSF56747">
    <property type="entry name" value="Prim-pol domain"/>
    <property type="match status" value="1"/>
</dbReference>
<dbReference type="SMART" id="SM00942">
    <property type="entry name" value="PriCT_1"/>
    <property type="match status" value="1"/>
</dbReference>
<evidence type="ECO:0000259" key="2">
    <source>
        <dbReference type="SMART" id="SM00942"/>
    </source>
</evidence>
<evidence type="ECO:0000256" key="1">
    <source>
        <dbReference type="SAM" id="MobiDB-lite"/>
    </source>
</evidence>
<feature type="region of interest" description="Disordered" evidence="1">
    <location>
        <begin position="192"/>
        <end position="217"/>
    </location>
</feature>